<evidence type="ECO:0000259" key="10">
    <source>
        <dbReference type="Pfam" id="PF01545"/>
    </source>
</evidence>
<dbReference type="GO" id="GO:0005385">
    <property type="term" value="F:zinc ion transmembrane transporter activity"/>
    <property type="evidence" value="ECO:0007669"/>
    <property type="project" value="TreeGrafter"/>
</dbReference>
<gene>
    <name evidence="12" type="primary">czcD</name>
    <name evidence="13" type="ORF">HT99x_015290</name>
    <name evidence="12" type="ORF">HT99x_02634</name>
</gene>
<feature type="transmembrane region" description="Helical" evidence="9">
    <location>
        <begin position="177"/>
        <end position="199"/>
    </location>
</feature>
<evidence type="ECO:0000256" key="2">
    <source>
        <dbReference type="ARBA" id="ARBA00008873"/>
    </source>
</evidence>
<feature type="transmembrane region" description="Helical" evidence="9">
    <location>
        <begin position="15"/>
        <end position="36"/>
    </location>
</feature>
<dbReference type="EMBL" id="LKAJ02000002">
    <property type="protein sequence ID" value="MCS5712802.1"/>
    <property type="molecule type" value="Genomic_DNA"/>
</dbReference>
<comment type="similarity">
    <text evidence="2">Belongs to the cation diffusion facilitator (CDF) transporter (TC 2.A.4) family. SLC30A subfamily.</text>
</comment>
<feature type="domain" description="Cation efflux protein cytoplasmic" evidence="11">
    <location>
        <begin position="211"/>
        <end position="284"/>
    </location>
</feature>
<comment type="subcellular location">
    <subcellularLocation>
        <location evidence="1">Membrane</location>
        <topology evidence="1">Multi-pass membrane protein</topology>
    </subcellularLocation>
</comment>
<dbReference type="SUPFAM" id="SSF161111">
    <property type="entry name" value="Cation efflux protein transmembrane domain-like"/>
    <property type="match status" value="1"/>
</dbReference>
<evidence type="ECO:0000256" key="5">
    <source>
        <dbReference type="ARBA" id="ARBA00022906"/>
    </source>
</evidence>
<evidence type="ECO:0000256" key="1">
    <source>
        <dbReference type="ARBA" id="ARBA00004141"/>
    </source>
</evidence>
<dbReference type="PANTHER" id="PTHR11562:SF17">
    <property type="entry name" value="RE54080P-RELATED"/>
    <property type="match status" value="1"/>
</dbReference>
<reference evidence="13" key="2">
    <citation type="journal article" date="2016" name="Genome Announc.">
        <title>Draft Genome Sequences of Two Novel Amoeba-Resistant Intranuclear Bacteria, 'Candidatus Berkiella cookevillensis' and 'Candidatus Berkiella aquae'.</title>
        <authorList>
            <person name="Mehari Y.T."/>
            <person name="Arivett B.A."/>
            <person name="Farone A.L."/>
            <person name="Gunderson J.H."/>
            <person name="Farone M.B."/>
        </authorList>
    </citation>
    <scope>NUCLEOTIDE SEQUENCE</scope>
    <source>
        <strain evidence="13">HT99</strain>
    </source>
</reference>
<feature type="transmembrane region" description="Helical" evidence="9">
    <location>
        <begin position="42"/>
        <end position="63"/>
    </location>
</feature>
<keyword evidence="3" id="KW-0813">Transport</keyword>
<evidence type="ECO:0000256" key="9">
    <source>
        <dbReference type="SAM" id="Phobius"/>
    </source>
</evidence>
<keyword evidence="5" id="KW-0862">Zinc</keyword>
<dbReference type="InterPro" id="IPR027470">
    <property type="entry name" value="Cation_efflux_CTD"/>
</dbReference>
<keyword evidence="6 9" id="KW-1133">Transmembrane helix</keyword>
<dbReference type="GO" id="GO:0005886">
    <property type="term" value="C:plasma membrane"/>
    <property type="evidence" value="ECO:0007669"/>
    <property type="project" value="TreeGrafter"/>
</dbReference>
<dbReference type="InterPro" id="IPR027469">
    <property type="entry name" value="Cation_efflux_TMD_sf"/>
</dbReference>
<dbReference type="Pfam" id="PF16916">
    <property type="entry name" value="ZT_dimer"/>
    <property type="match status" value="1"/>
</dbReference>
<dbReference type="PATRIC" id="fig|1590043.3.peg.2678"/>
<sequence length="299" mass="33236">MEHNHSVTKLNNNRALIIALGLTVSFFIAEVVAGILTESLALLSDAAHMLTDITALIIALVAVKLSQRAADKVRTFGYYRFEILAAAFNTVMLFVVALYIFYEAYHRLQNPPEIQSIGMLIVASIGLVVNLISMRLLTSHKDKSLIMKSAYLEVWSDMLGSVAVIVGAIIIKLTELNWVDSVIAILISLWVLPRTYILLKESINILLEGVPKGIDLKKLEQALLEIKGVLDVHELHVWAIASGKICLTAHVIIEEKSDCESVLPIMRTVLASQFGILHTTLQHERKKCLNEQVLCNFLE</sequence>
<proteinExistence type="inferred from homology"/>
<dbReference type="NCBIfam" id="TIGR01297">
    <property type="entry name" value="CDF"/>
    <property type="match status" value="1"/>
</dbReference>
<dbReference type="Proteomes" id="UP000051497">
    <property type="component" value="Unassembled WGS sequence"/>
</dbReference>
<feature type="domain" description="Cation efflux protein transmembrane" evidence="10">
    <location>
        <begin position="16"/>
        <end position="207"/>
    </location>
</feature>
<dbReference type="InterPro" id="IPR002524">
    <property type="entry name" value="Cation_efflux"/>
</dbReference>
<dbReference type="AlphaFoldDB" id="A0A0Q9YRC0"/>
<dbReference type="RefSeq" id="WP_075067234.1">
    <property type="nucleotide sequence ID" value="NZ_LKAJ02000002.1"/>
</dbReference>
<dbReference type="OrthoDB" id="9809646at2"/>
<evidence type="ECO:0000256" key="4">
    <source>
        <dbReference type="ARBA" id="ARBA00022692"/>
    </source>
</evidence>
<dbReference type="STRING" id="295108.HT99x_02634"/>
<keyword evidence="4 9" id="KW-0812">Transmembrane</keyword>
<dbReference type="EMBL" id="LKAJ01000014">
    <property type="protein sequence ID" value="KRG20242.1"/>
    <property type="molecule type" value="Genomic_DNA"/>
</dbReference>
<evidence type="ECO:0000256" key="6">
    <source>
        <dbReference type="ARBA" id="ARBA00022989"/>
    </source>
</evidence>
<dbReference type="SUPFAM" id="SSF160240">
    <property type="entry name" value="Cation efflux protein cytoplasmic domain-like"/>
    <property type="match status" value="1"/>
</dbReference>
<dbReference type="InterPro" id="IPR050681">
    <property type="entry name" value="CDF/SLC30A"/>
</dbReference>
<reference evidence="13" key="3">
    <citation type="submission" date="2021-06" db="EMBL/GenBank/DDBJ databases">
        <title>Genomic Description and Analysis of Intracellular Bacteria, Candidatus Berkiella cookevillensis and Candidatus Berkiella aquae.</title>
        <authorList>
            <person name="Kidane D.T."/>
            <person name="Mehari Y.T."/>
            <person name="Rice F.C."/>
            <person name="Arivett B.A."/>
            <person name="Farone A.L."/>
            <person name="Berk S.G."/>
            <person name="Farone M.B."/>
        </authorList>
    </citation>
    <scope>NUCLEOTIDE SEQUENCE</scope>
    <source>
        <strain evidence="13">HT99</strain>
    </source>
</reference>
<dbReference type="Gene3D" id="1.20.1510.10">
    <property type="entry name" value="Cation efflux protein transmembrane domain"/>
    <property type="match status" value="1"/>
</dbReference>
<comment type="caution">
    <text evidence="12">The sequence shown here is derived from an EMBL/GenBank/DDBJ whole genome shotgun (WGS) entry which is preliminary data.</text>
</comment>
<evidence type="ECO:0000313" key="14">
    <source>
        <dbReference type="Proteomes" id="UP000051497"/>
    </source>
</evidence>
<evidence type="ECO:0000256" key="7">
    <source>
        <dbReference type="ARBA" id="ARBA00023065"/>
    </source>
</evidence>
<organism evidence="12">
    <name type="scientific">Candidatus Berkiella aquae</name>
    <dbReference type="NCBI Taxonomy" id="295108"/>
    <lineage>
        <taxon>Bacteria</taxon>
        <taxon>Pseudomonadati</taxon>
        <taxon>Pseudomonadota</taxon>
        <taxon>Gammaproteobacteria</taxon>
        <taxon>Candidatus Berkiellales</taxon>
        <taxon>Candidatus Berkiellaceae</taxon>
        <taxon>Candidatus Berkiella</taxon>
    </lineage>
</organism>
<evidence type="ECO:0000256" key="3">
    <source>
        <dbReference type="ARBA" id="ARBA00022448"/>
    </source>
</evidence>
<accession>A0A0Q9YRC0</accession>
<dbReference type="Pfam" id="PF01545">
    <property type="entry name" value="Cation_efflux"/>
    <property type="match status" value="1"/>
</dbReference>
<dbReference type="InterPro" id="IPR058533">
    <property type="entry name" value="Cation_efflux_TM"/>
</dbReference>
<dbReference type="PANTHER" id="PTHR11562">
    <property type="entry name" value="CATION EFFLUX PROTEIN/ ZINC TRANSPORTER"/>
    <property type="match status" value="1"/>
</dbReference>
<evidence type="ECO:0000259" key="11">
    <source>
        <dbReference type="Pfam" id="PF16916"/>
    </source>
</evidence>
<keyword evidence="5" id="KW-0864">Zinc transport</keyword>
<feature type="transmembrane region" description="Helical" evidence="9">
    <location>
        <begin position="150"/>
        <end position="171"/>
    </location>
</feature>
<keyword evidence="7" id="KW-0406">Ion transport</keyword>
<reference evidence="12" key="1">
    <citation type="submission" date="2015-09" db="EMBL/GenBank/DDBJ databases">
        <title>Draft Genome Sequences of Two Novel Amoeba-resistant Intranuclear Bacteria, Candidatus Berkiella cookevillensis and Candidatus Berkiella aquae.</title>
        <authorList>
            <person name="Mehari Y.T."/>
            <person name="Arivett B.A."/>
            <person name="Farone A.L."/>
            <person name="Gunderson J.H."/>
            <person name="Farone M.B."/>
        </authorList>
    </citation>
    <scope>NUCLEOTIDE SEQUENCE [LARGE SCALE GENOMIC DNA]</scope>
    <source>
        <strain evidence="12">HT99</strain>
    </source>
</reference>
<dbReference type="InterPro" id="IPR036837">
    <property type="entry name" value="Cation_efflux_CTD_sf"/>
</dbReference>
<protein>
    <submittedName>
        <fullName evidence="13">Cation diffusion facilitator family transporter</fullName>
    </submittedName>
    <submittedName>
        <fullName evidence="12">Cobalt-zinc-cadmium resistance protein CzcD</fullName>
    </submittedName>
</protein>
<evidence type="ECO:0000313" key="13">
    <source>
        <dbReference type="EMBL" id="MCS5712802.1"/>
    </source>
</evidence>
<evidence type="ECO:0000256" key="8">
    <source>
        <dbReference type="ARBA" id="ARBA00023136"/>
    </source>
</evidence>
<keyword evidence="8 9" id="KW-0472">Membrane</keyword>
<feature type="transmembrane region" description="Helical" evidence="9">
    <location>
        <begin position="83"/>
        <end position="102"/>
    </location>
</feature>
<evidence type="ECO:0000313" key="12">
    <source>
        <dbReference type="EMBL" id="KRG20242.1"/>
    </source>
</evidence>
<name>A0A0Q9YRC0_9GAMM</name>
<feature type="transmembrane region" description="Helical" evidence="9">
    <location>
        <begin position="114"/>
        <end position="138"/>
    </location>
</feature>
<keyword evidence="14" id="KW-1185">Reference proteome</keyword>